<keyword evidence="7 12" id="KW-0418">Kinase</keyword>
<comment type="pathway">
    <text evidence="3">Bacterial outer membrane biogenesis; LPS core biosynthesis.</text>
</comment>
<feature type="region of interest" description="Ribokinase" evidence="12">
    <location>
        <begin position="1"/>
        <end position="327"/>
    </location>
</feature>
<comment type="function">
    <text evidence="1 12">Catalyzes the phosphorylation of D-glycero-D-manno-heptose 7-phosphate at the C-1 position to selectively form D-glycero-beta-D-manno-heptose-1,7-bisphosphate.</text>
</comment>
<dbReference type="InterPro" id="IPR004821">
    <property type="entry name" value="Cyt_trans-like"/>
</dbReference>
<dbReference type="InterPro" id="IPR014729">
    <property type="entry name" value="Rossmann-like_a/b/a_fold"/>
</dbReference>
<keyword evidence="5 12" id="KW-0548">Nucleotidyltransferase</keyword>
<feature type="region of interest" description="Cytidylyltransferase" evidence="12">
    <location>
        <begin position="351"/>
        <end position="504"/>
    </location>
</feature>
<dbReference type="CDD" id="cd01172">
    <property type="entry name" value="RfaE_like"/>
    <property type="match status" value="1"/>
</dbReference>
<dbReference type="Pfam" id="PF01467">
    <property type="entry name" value="CTP_transf_like"/>
    <property type="match status" value="1"/>
</dbReference>
<dbReference type="EC" id="2.7.7.70" evidence="12"/>
<organism evidence="16 17">
    <name type="scientific">Candidatus Desulfovibrio intestinavium</name>
    <dbReference type="NCBI Taxonomy" id="2838534"/>
    <lineage>
        <taxon>Bacteria</taxon>
        <taxon>Pseudomonadati</taxon>
        <taxon>Thermodesulfobacteriota</taxon>
        <taxon>Desulfovibrionia</taxon>
        <taxon>Desulfovibrionales</taxon>
        <taxon>Desulfovibrionaceae</taxon>
        <taxon>Desulfovibrio</taxon>
    </lineage>
</organism>
<evidence type="ECO:0000256" key="11">
    <source>
        <dbReference type="ARBA" id="ARBA00047428"/>
    </source>
</evidence>
<comment type="similarity">
    <text evidence="12">In the N-terminal section; belongs to the carbohydrate kinase PfkB family.</text>
</comment>
<keyword evidence="4 12" id="KW-0808">Transferase</keyword>
<dbReference type="PANTHER" id="PTHR46969:SF1">
    <property type="entry name" value="BIFUNCTIONAL PROTEIN HLDE"/>
    <property type="match status" value="1"/>
</dbReference>
<comment type="pathway">
    <text evidence="12">Nucleotide-sugar biosynthesis; ADP-L-glycero-beta-D-manno-heptose biosynthesis; ADP-L-glycero-beta-D-manno-heptose from D-glycero-beta-D-manno-heptose 7-phosphate: step 1/4.</text>
</comment>
<dbReference type="GO" id="GO:0033785">
    <property type="term" value="F:heptose 7-phosphate kinase activity"/>
    <property type="evidence" value="ECO:0007669"/>
    <property type="project" value="UniProtKB-UniRule"/>
</dbReference>
<comment type="catalytic activity">
    <reaction evidence="12">
        <text>D-glycero-beta-D-manno-heptose 7-phosphate + ATP = D-glycero-beta-D-manno-heptose 1,7-bisphosphate + ADP + H(+)</text>
        <dbReference type="Rhea" id="RHEA:27473"/>
        <dbReference type="ChEBI" id="CHEBI:15378"/>
        <dbReference type="ChEBI" id="CHEBI:30616"/>
        <dbReference type="ChEBI" id="CHEBI:60204"/>
        <dbReference type="ChEBI" id="CHEBI:60208"/>
        <dbReference type="ChEBI" id="CHEBI:456216"/>
        <dbReference type="EC" id="2.7.1.167"/>
    </reaction>
</comment>
<comment type="function">
    <text evidence="2 12">Catalyzes the ADP transfer from ATP to D-glycero-beta-D-manno-heptose 1-phosphate, yielding ADP-D-glycero-beta-D-manno-heptose.</text>
</comment>
<keyword evidence="10 12" id="KW-0119">Carbohydrate metabolism</keyword>
<reference evidence="16" key="1">
    <citation type="journal article" date="2021" name="PeerJ">
        <title>Extensive microbial diversity within the chicken gut microbiome revealed by metagenomics and culture.</title>
        <authorList>
            <person name="Gilroy R."/>
            <person name="Ravi A."/>
            <person name="Getino M."/>
            <person name="Pursley I."/>
            <person name="Horton D.L."/>
            <person name="Alikhan N.F."/>
            <person name="Baker D."/>
            <person name="Gharbi K."/>
            <person name="Hall N."/>
            <person name="Watson M."/>
            <person name="Adriaenssens E.M."/>
            <person name="Foster-Nyarko E."/>
            <person name="Jarju S."/>
            <person name="Secka A."/>
            <person name="Antonio M."/>
            <person name="Oren A."/>
            <person name="Chaudhuri R.R."/>
            <person name="La Ragione R."/>
            <person name="Hildebrand F."/>
            <person name="Pallen M.J."/>
        </authorList>
    </citation>
    <scope>NUCLEOTIDE SEQUENCE</scope>
    <source>
        <strain evidence="16">5032</strain>
    </source>
</reference>
<evidence type="ECO:0000256" key="8">
    <source>
        <dbReference type="ARBA" id="ARBA00022840"/>
    </source>
</evidence>
<protein>
    <recommendedName>
        <fullName evidence="12">Bifunctional protein HldE</fullName>
    </recommendedName>
    <domain>
        <recommendedName>
            <fullName evidence="12">D-beta-D-heptose 7-phosphate kinase</fullName>
            <ecNumber evidence="12">2.7.1.167</ecNumber>
        </recommendedName>
        <alternativeName>
            <fullName evidence="12">D-beta-D-heptose 7-phosphotransferase</fullName>
        </alternativeName>
        <alternativeName>
            <fullName evidence="12">D-glycero-beta-D-manno-heptose-7-phosphate kinase</fullName>
        </alternativeName>
    </domain>
    <domain>
        <recommendedName>
            <fullName evidence="12">D-beta-D-heptose 1-phosphate adenylyltransferase</fullName>
            <ecNumber evidence="12">2.7.7.70</ecNumber>
        </recommendedName>
        <alternativeName>
            <fullName evidence="12">D-glycero-beta-D-manno-heptose 1-phosphate adenylyltransferase</fullName>
        </alternativeName>
    </domain>
</protein>
<comment type="similarity">
    <text evidence="12">In the C-terminal section; belongs to the cytidylyltransferase family.</text>
</comment>
<dbReference type="SUPFAM" id="SSF52374">
    <property type="entry name" value="Nucleotidylyl transferase"/>
    <property type="match status" value="1"/>
</dbReference>
<keyword evidence="9 12" id="KW-0511">Multifunctional enzyme</keyword>
<dbReference type="PANTHER" id="PTHR46969">
    <property type="entry name" value="BIFUNCTIONAL PROTEIN HLDE"/>
    <property type="match status" value="1"/>
</dbReference>
<dbReference type="InterPro" id="IPR029056">
    <property type="entry name" value="Ribokinase-like"/>
</dbReference>
<dbReference type="GO" id="GO:0005829">
    <property type="term" value="C:cytosol"/>
    <property type="evidence" value="ECO:0007669"/>
    <property type="project" value="TreeGrafter"/>
</dbReference>
<comment type="subunit">
    <text evidence="12">Homodimer.</text>
</comment>
<sequence>MDFSSLDIVVAGDVMLDRYISAAVERISPEAPIPVARVGSRWEVPGGAANVARNLARLGVRTRLAGLCGEDEAAASLRRLLDAEGIRHELVPVPGRPTTCKTRVMAQGQQLLRLDEEVRTAPDAPAAERLRQAAEDLLDGCDVLVLSDYGKGTLLDGAGHAAADGLCRRLIRAARERGLPVLVDPKGKDWDRYAGAHCLTPNAAELVEVAGPLPGAREALGALACSQCRRWGVERLLLTRGAKGMALFAEGAEPCFIRAETREVADVSGAGDTALAVLAAGIGAGMGWEEAARLANTAAGVAVGKLGTAPISLEELRMALRQYDANPRLFSLPTLREKVEDWRRKGERIVFTNGCFDLIHPGHISLVQQCADLGNRLVVALNSDASVRRLKGPSRPVQDEQSRALIMAQIKGVDAVILFDEDTPLELIRALRPDVLVKGSDYNLQTVVGAEEVLAYGGTVHLASLVDGCSTSGLVRRMGGPDKARGPHEPTKSRAGCNEGGTCR</sequence>
<evidence type="ECO:0000256" key="10">
    <source>
        <dbReference type="ARBA" id="ARBA00023277"/>
    </source>
</evidence>
<dbReference type="AlphaFoldDB" id="A0A9D2HMF8"/>
<dbReference type="Proteomes" id="UP000823821">
    <property type="component" value="Unassembled WGS sequence"/>
</dbReference>
<dbReference type="GO" id="GO:0016773">
    <property type="term" value="F:phosphotransferase activity, alcohol group as acceptor"/>
    <property type="evidence" value="ECO:0007669"/>
    <property type="project" value="InterPro"/>
</dbReference>
<evidence type="ECO:0000256" key="5">
    <source>
        <dbReference type="ARBA" id="ARBA00022695"/>
    </source>
</evidence>
<dbReference type="NCBIfam" id="TIGR00125">
    <property type="entry name" value="cyt_tran_rel"/>
    <property type="match status" value="1"/>
</dbReference>
<evidence type="ECO:0000256" key="12">
    <source>
        <dbReference type="HAMAP-Rule" id="MF_01603"/>
    </source>
</evidence>
<evidence type="ECO:0000259" key="15">
    <source>
        <dbReference type="Pfam" id="PF01467"/>
    </source>
</evidence>
<evidence type="ECO:0000256" key="7">
    <source>
        <dbReference type="ARBA" id="ARBA00022777"/>
    </source>
</evidence>
<comment type="pathway">
    <text evidence="12">Nucleotide-sugar biosynthesis; ADP-L-glycero-beta-D-manno-heptose biosynthesis; ADP-L-glycero-beta-D-manno-heptose from D-glycero-beta-D-manno-heptose 7-phosphate: step 3/4.</text>
</comment>
<evidence type="ECO:0000256" key="1">
    <source>
        <dbReference type="ARBA" id="ARBA00002319"/>
    </source>
</evidence>
<keyword evidence="6 12" id="KW-0547">Nucleotide-binding</keyword>
<gene>
    <name evidence="16" type="primary">rfaE2</name>
    <name evidence="12" type="synonym">hldE</name>
    <name evidence="16" type="ORF">H9784_07575</name>
</gene>
<reference evidence="16" key="2">
    <citation type="submission" date="2021-04" db="EMBL/GenBank/DDBJ databases">
        <authorList>
            <person name="Gilroy R."/>
        </authorList>
    </citation>
    <scope>NUCLEOTIDE SEQUENCE</scope>
    <source>
        <strain evidence="16">5032</strain>
    </source>
</reference>
<name>A0A9D2HMF8_9BACT</name>
<evidence type="ECO:0000256" key="13">
    <source>
        <dbReference type="SAM" id="MobiDB-lite"/>
    </source>
</evidence>
<proteinExistence type="inferred from homology"/>
<evidence type="ECO:0000256" key="2">
    <source>
        <dbReference type="ARBA" id="ARBA00003753"/>
    </source>
</evidence>
<keyword evidence="8 12" id="KW-0067">ATP-binding</keyword>
<dbReference type="InterPro" id="IPR023030">
    <property type="entry name" value="Bifunc_HldE"/>
</dbReference>
<dbReference type="InterPro" id="IPR011914">
    <property type="entry name" value="RfaE_dom_II"/>
</dbReference>
<dbReference type="PROSITE" id="PS00583">
    <property type="entry name" value="PFKB_KINASES_1"/>
    <property type="match status" value="1"/>
</dbReference>
<dbReference type="Gene3D" id="3.40.1190.20">
    <property type="match status" value="1"/>
</dbReference>
<evidence type="ECO:0000256" key="6">
    <source>
        <dbReference type="ARBA" id="ARBA00022741"/>
    </source>
</evidence>
<dbReference type="HAMAP" id="MF_01603">
    <property type="entry name" value="HldE"/>
    <property type="match status" value="1"/>
</dbReference>
<feature type="binding site" evidence="12">
    <location>
        <begin position="202"/>
        <end position="205"/>
    </location>
    <ligand>
        <name>ATP</name>
        <dbReference type="ChEBI" id="CHEBI:30616"/>
    </ligand>
</feature>
<dbReference type="SUPFAM" id="SSF53613">
    <property type="entry name" value="Ribokinase-like"/>
    <property type="match status" value="1"/>
</dbReference>
<dbReference type="Pfam" id="PF00294">
    <property type="entry name" value="PfkB"/>
    <property type="match status" value="1"/>
</dbReference>
<feature type="domain" description="Cytidyltransferase-like" evidence="15">
    <location>
        <begin position="351"/>
        <end position="446"/>
    </location>
</feature>
<evidence type="ECO:0000259" key="14">
    <source>
        <dbReference type="Pfam" id="PF00294"/>
    </source>
</evidence>
<evidence type="ECO:0000313" key="16">
    <source>
        <dbReference type="EMBL" id="HJA79406.1"/>
    </source>
</evidence>
<accession>A0A9D2HMF8</accession>
<evidence type="ECO:0000256" key="3">
    <source>
        <dbReference type="ARBA" id="ARBA00004713"/>
    </source>
</evidence>
<evidence type="ECO:0000256" key="9">
    <source>
        <dbReference type="ARBA" id="ARBA00023268"/>
    </source>
</evidence>
<evidence type="ECO:0000256" key="4">
    <source>
        <dbReference type="ARBA" id="ARBA00022679"/>
    </source>
</evidence>
<dbReference type="GO" id="GO:0033786">
    <property type="term" value="F:heptose-1-phosphate adenylyltransferase activity"/>
    <property type="evidence" value="ECO:0007669"/>
    <property type="project" value="UniProtKB-UniRule"/>
</dbReference>
<feature type="domain" description="Carbohydrate kinase PfkB" evidence="14">
    <location>
        <begin position="7"/>
        <end position="310"/>
    </location>
</feature>
<dbReference type="GO" id="GO:0005524">
    <property type="term" value="F:ATP binding"/>
    <property type="evidence" value="ECO:0007669"/>
    <property type="project" value="UniProtKB-UniRule"/>
</dbReference>
<feature type="active site" evidence="12">
    <location>
        <position position="272"/>
    </location>
</feature>
<dbReference type="InterPro" id="IPR011611">
    <property type="entry name" value="PfkB_dom"/>
</dbReference>
<comment type="catalytic activity">
    <reaction evidence="11 12">
        <text>D-glycero-beta-D-manno-heptose 1-phosphate + ATP + H(+) = ADP-D-glycero-beta-D-manno-heptose + diphosphate</text>
        <dbReference type="Rhea" id="RHEA:27465"/>
        <dbReference type="ChEBI" id="CHEBI:15378"/>
        <dbReference type="ChEBI" id="CHEBI:30616"/>
        <dbReference type="ChEBI" id="CHEBI:33019"/>
        <dbReference type="ChEBI" id="CHEBI:59967"/>
        <dbReference type="ChEBI" id="CHEBI:61593"/>
        <dbReference type="EC" id="2.7.7.70"/>
    </reaction>
</comment>
<dbReference type="Gene3D" id="3.40.50.620">
    <property type="entry name" value="HUPs"/>
    <property type="match status" value="1"/>
</dbReference>
<dbReference type="EMBL" id="DWZD01000041">
    <property type="protein sequence ID" value="HJA79406.1"/>
    <property type="molecule type" value="Genomic_DNA"/>
</dbReference>
<dbReference type="EC" id="2.7.1.167" evidence="12"/>
<dbReference type="InterPro" id="IPR002173">
    <property type="entry name" value="Carboh/pur_kinase_PfkB_CS"/>
</dbReference>
<dbReference type="NCBIfam" id="TIGR02199">
    <property type="entry name" value="rfaE_dom_II"/>
    <property type="match status" value="1"/>
</dbReference>
<dbReference type="InterPro" id="IPR011913">
    <property type="entry name" value="RfaE_dom_I"/>
</dbReference>
<feature type="region of interest" description="Disordered" evidence="13">
    <location>
        <begin position="479"/>
        <end position="504"/>
    </location>
</feature>
<comment type="caution">
    <text evidence="16">The sequence shown here is derived from an EMBL/GenBank/DDBJ whole genome shotgun (WGS) entry which is preliminary data.</text>
</comment>
<feature type="compositionally biased region" description="Basic and acidic residues" evidence="13">
    <location>
        <begin position="479"/>
        <end position="492"/>
    </location>
</feature>
<evidence type="ECO:0000313" key="17">
    <source>
        <dbReference type="Proteomes" id="UP000823821"/>
    </source>
</evidence>